<accession>A0ABM1ZC67</accession>
<evidence type="ECO:0000313" key="4">
    <source>
        <dbReference type="Proteomes" id="UP000069940"/>
    </source>
</evidence>
<evidence type="ECO:0000313" key="3">
    <source>
        <dbReference type="EnsemblMetazoa" id="AALFPA23_017106.P24954"/>
    </source>
</evidence>
<feature type="compositionally biased region" description="Pro residues" evidence="1">
    <location>
        <begin position="412"/>
        <end position="431"/>
    </location>
</feature>
<feature type="compositionally biased region" description="Low complexity" evidence="1">
    <location>
        <begin position="651"/>
        <end position="661"/>
    </location>
</feature>
<feature type="compositionally biased region" description="Polar residues" evidence="1">
    <location>
        <begin position="350"/>
        <end position="361"/>
    </location>
</feature>
<feature type="region of interest" description="Disordered" evidence="1">
    <location>
        <begin position="294"/>
        <end position="431"/>
    </location>
</feature>
<feature type="compositionally biased region" description="Polar residues" evidence="1">
    <location>
        <begin position="524"/>
        <end position="545"/>
    </location>
</feature>
<reference evidence="3" key="2">
    <citation type="submission" date="2025-05" db="UniProtKB">
        <authorList>
            <consortium name="EnsemblMetazoa"/>
        </authorList>
    </citation>
    <scope>IDENTIFICATION</scope>
    <source>
        <strain evidence="3">Foshan</strain>
    </source>
</reference>
<dbReference type="GeneID" id="115267763"/>
<keyword evidence="4" id="KW-1185">Reference proteome</keyword>
<dbReference type="RefSeq" id="XP_029730875.2">
    <property type="nucleotide sequence ID" value="XM_029875015.2"/>
</dbReference>
<feature type="compositionally biased region" description="Low complexity" evidence="1">
    <location>
        <begin position="49"/>
        <end position="59"/>
    </location>
</feature>
<feature type="compositionally biased region" description="Low complexity" evidence="1">
    <location>
        <begin position="362"/>
        <end position="374"/>
    </location>
</feature>
<name>A0ABM1ZC67_AEDAL</name>
<protein>
    <submittedName>
        <fullName evidence="3">Uncharacterized protein</fullName>
    </submittedName>
</protein>
<feature type="compositionally biased region" description="Pro residues" evidence="1">
    <location>
        <begin position="551"/>
        <end position="562"/>
    </location>
</feature>
<keyword evidence="2" id="KW-0732">Signal</keyword>
<feature type="region of interest" description="Disordered" evidence="1">
    <location>
        <begin position="49"/>
        <end position="79"/>
    </location>
</feature>
<sequence length="678" mass="70896">MLASEGRRQRLRTTMKRLQPGWMEFFVLLMLAVTMPALVPAQQYTGVKSVSSSPVDSPVGEAKSPEKAGGGTTSGISARSIDKFEANELPEGDSKIIKLAIKQIEPQVTSGSRGARNLGFSADASLNAIPGGLNNELTNGDFKAPVTPASTVAKDSYGNPVTPYSELGSTGLDSAGFIPDVNRDSFQGFNNNQYSHLNFKLPSYASGIIEPVQFSPGAASNFQPGQPQFASLPATTTKAPTTAFQFVPNAKIPSVADGQILFAQKPLNGLIPPLFPGEQLPTYKIEVGTERSPIFAKDPFGPPSLDKGLTLPHNAPPVNFNQGSPQNSQVPLQVPLSLEPLPPQHAHTPQYHQAPQQPQFNPSTQPHQTPQQSQFKPTQAPVQKFTGSFGGAPGLLGNQQNLGTAYTSTPKPALPPAPPTYPSPQPTYPSSPPTQFIPTISQSLTPTKPPNKFTGSFGGAPGFLGNQQNLGTAYTSTPKPHHVIPQAPSAPPTTHFSPTVHQTSPTQAPNKFTGSFGGAPGFLGNQQNLGTAYKPTTSVPSTPQIPVSFQPLPPLPPSPSPQYPQTQAPSIIRPPSPFQPAPQQPQRPGQYQGNKFNGSFGGAPGLLGNQQKPGTHVKPDGSILPPSGPGLAGPSPTTGAIGGGVVHRPASTVSSGSTFTGSFGGPPGVLRPFDNVKG</sequence>
<organism evidence="3 4">
    <name type="scientific">Aedes albopictus</name>
    <name type="common">Asian tiger mosquito</name>
    <name type="synonym">Stegomyia albopicta</name>
    <dbReference type="NCBI Taxonomy" id="7160"/>
    <lineage>
        <taxon>Eukaryota</taxon>
        <taxon>Metazoa</taxon>
        <taxon>Ecdysozoa</taxon>
        <taxon>Arthropoda</taxon>
        <taxon>Hexapoda</taxon>
        <taxon>Insecta</taxon>
        <taxon>Pterygota</taxon>
        <taxon>Neoptera</taxon>
        <taxon>Endopterygota</taxon>
        <taxon>Diptera</taxon>
        <taxon>Nematocera</taxon>
        <taxon>Culicoidea</taxon>
        <taxon>Culicidae</taxon>
        <taxon>Culicinae</taxon>
        <taxon>Aedini</taxon>
        <taxon>Aedes</taxon>
        <taxon>Stegomyia</taxon>
    </lineage>
</organism>
<feature type="signal peptide" evidence="2">
    <location>
        <begin position="1"/>
        <end position="41"/>
    </location>
</feature>
<feature type="compositionally biased region" description="Polar residues" evidence="1">
    <location>
        <begin position="397"/>
        <end position="406"/>
    </location>
</feature>
<feature type="region of interest" description="Disordered" evidence="1">
    <location>
        <begin position="512"/>
        <end position="678"/>
    </location>
</feature>
<dbReference type="EnsemblMetazoa" id="AALFPA23_017106.R24954">
    <property type="protein sequence ID" value="AALFPA23_017106.P24954"/>
    <property type="gene ID" value="AALFPA23_017106"/>
</dbReference>
<evidence type="ECO:0000256" key="1">
    <source>
        <dbReference type="SAM" id="MobiDB-lite"/>
    </source>
</evidence>
<feature type="chain" id="PRO_5045942916" evidence="2">
    <location>
        <begin position="42"/>
        <end position="678"/>
    </location>
</feature>
<dbReference type="Proteomes" id="UP000069940">
    <property type="component" value="Unassembled WGS sequence"/>
</dbReference>
<reference evidence="4" key="1">
    <citation type="journal article" date="2015" name="Proc. Natl. Acad. Sci. U.S.A.">
        <title>Genome sequence of the Asian Tiger mosquito, Aedes albopictus, reveals insights into its biology, genetics, and evolution.</title>
        <authorList>
            <person name="Chen X.G."/>
            <person name="Jiang X."/>
            <person name="Gu J."/>
            <person name="Xu M."/>
            <person name="Wu Y."/>
            <person name="Deng Y."/>
            <person name="Zhang C."/>
            <person name="Bonizzoni M."/>
            <person name="Dermauw W."/>
            <person name="Vontas J."/>
            <person name="Armbruster P."/>
            <person name="Huang X."/>
            <person name="Yang Y."/>
            <person name="Zhang H."/>
            <person name="He W."/>
            <person name="Peng H."/>
            <person name="Liu Y."/>
            <person name="Wu K."/>
            <person name="Chen J."/>
            <person name="Lirakis M."/>
            <person name="Topalis P."/>
            <person name="Van Leeuwen T."/>
            <person name="Hall A.B."/>
            <person name="Jiang X."/>
            <person name="Thorpe C."/>
            <person name="Mueller R.L."/>
            <person name="Sun C."/>
            <person name="Waterhouse R.M."/>
            <person name="Yan G."/>
            <person name="Tu Z.J."/>
            <person name="Fang X."/>
            <person name="James A.A."/>
        </authorList>
    </citation>
    <scope>NUCLEOTIDE SEQUENCE [LARGE SCALE GENOMIC DNA]</scope>
    <source>
        <strain evidence="4">Foshan</strain>
    </source>
</reference>
<feature type="compositionally biased region" description="Pro residues" evidence="1">
    <location>
        <begin position="572"/>
        <end position="585"/>
    </location>
</feature>
<feature type="compositionally biased region" description="Polar residues" evidence="1">
    <location>
        <begin position="319"/>
        <end position="331"/>
    </location>
</feature>
<proteinExistence type="predicted"/>
<evidence type="ECO:0000256" key="2">
    <source>
        <dbReference type="SAM" id="SignalP"/>
    </source>
</evidence>